<evidence type="ECO:0000313" key="2">
    <source>
        <dbReference type="Proteomes" id="UP000747542"/>
    </source>
</evidence>
<dbReference type="EMBL" id="JAHLQT010026055">
    <property type="protein sequence ID" value="KAG7163999.1"/>
    <property type="molecule type" value="Genomic_DNA"/>
</dbReference>
<dbReference type="AlphaFoldDB" id="A0A8J5MV01"/>
<dbReference type="InterPro" id="IPR051623">
    <property type="entry name" value="FTCD"/>
</dbReference>
<dbReference type="PANTHER" id="PTHR12234:SF1">
    <property type="entry name" value="FORMIMINOTRANSFERASE N-TERMINAL SUBDOMAIN-CONTAINING PROTEIN"/>
    <property type="match status" value="1"/>
</dbReference>
<name>A0A8J5MV01_HOMAM</name>
<gene>
    <name evidence="1" type="ORF">Hamer_G014462</name>
</gene>
<dbReference type="GO" id="GO:0016740">
    <property type="term" value="F:transferase activity"/>
    <property type="evidence" value="ECO:0007669"/>
    <property type="project" value="InterPro"/>
</dbReference>
<dbReference type="GO" id="GO:0005542">
    <property type="term" value="F:folic acid binding"/>
    <property type="evidence" value="ECO:0007669"/>
    <property type="project" value="InterPro"/>
</dbReference>
<comment type="caution">
    <text evidence="1">The sequence shown here is derived from an EMBL/GenBank/DDBJ whole genome shotgun (WGS) entry which is preliminary data.</text>
</comment>
<dbReference type="PANTHER" id="PTHR12234">
    <property type="entry name" value="FORMIMINOTRANSFERASE-CYCLODEAMINASE"/>
    <property type="match status" value="1"/>
</dbReference>
<evidence type="ECO:0000313" key="1">
    <source>
        <dbReference type="EMBL" id="KAG7163999.1"/>
    </source>
</evidence>
<sequence length="132" mass="14032">MMNVNMTLDTQDLALGRRVAAALRASSPGGLPGVQAMAFPHEGQIEVACNVDLLPAHLASAGCHTMRLSLGGQYMYTPADVIEGRVLKEAGGVGVVGRTLIGFTPEEARSLAIHALTHGQAEAWRNARERRM</sequence>
<dbReference type="Gene3D" id="3.30.70.670">
    <property type="entry name" value="Formiminotransferase, C-terminal subdomain"/>
    <property type="match status" value="1"/>
</dbReference>
<keyword evidence="2" id="KW-1185">Reference proteome</keyword>
<proteinExistence type="predicted"/>
<dbReference type="InterPro" id="IPR037070">
    <property type="entry name" value="Formiminotransferase_C_sf"/>
</dbReference>
<reference evidence="1" key="1">
    <citation type="journal article" date="2021" name="Sci. Adv.">
        <title>The American lobster genome reveals insights on longevity, neural, and immune adaptations.</title>
        <authorList>
            <person name="Polinski J.M."/>
            <person name="Zimin A.V."/>
            <person name="Clark K.F."/>
            <person name="Kohn A.B."/>
            <person name="Sadowski N."/>
            <person name="Timp W."/>
            <person name="Ptitsyn A."/>
            <person name="Khanna P."/>
            <person name="Romanova D.Y."/>
            <person name="Williams P."/>
            <person name="Greenwood S.J."/>
            <person name="Moroz L.L."/>
            <person name="Walt D.R."/>
            <person name="Bodnar A.G."/>
        </authorList>
    </citation>
    <scope>NUCLEOTIDE SEQUENCE</scope>
    <source>
        <strain evidence="1">GMGI-L3</strain>
    </source>
</reference>
<protein>
    <submittedName>
        <fullName evidence="1">Uncharacterized protein</fullName>
    </submittedName>
</protein>
<organism evidence="1 2">
    <name type="scientific">Homarus americanus</name>
    <name type="common">American lobster</name>
    <dbReference type="NCBI Taxonomy" id="6706"/>
    <lineage>
        <taxon>Eukaryota</taxon>
        <taxon>Metazoa</taxon>
        <taxon>Ecdysozoa</taxon>
        <taxon>Arthropoda</taxon>
        <taxon>Crustacea</taxon>
        <taxon>Multicrustacea</taxon>
        <taxon>Malacostraca</taxon>
        <taxon>Eumalacostraca</taxon>
        <taxon>Eucarida</taxon>
        <taxon>Decapoda</taxon>
        <taxon>Pleocyemata</taxon>
        <taxon>Astacidea</taxon>
        <taxon>Nephropoidea</taxon>
        <taxon>Nephropidae</taxon>
        <taxon>Homarus</taxon>
    </lineage>
</organism>
<accession>A0A8J5MV01</accession>
<dbReference type="Proteomes" id="UP000747542">
    <property type="component" value="Unassembled WGS sequence"/>
</dbReference>